<organism evidence="1">
    <name type="scientific">hydrothermal vent metagenome</name>
    <dbReference type="NCBI Taxonomy" id="652676"/>
    <lineage>
        <taxon>unclassified sequences</taxon>
        <taxon>metagenomes</taxon>
        <taxon>ecological metagenomes</taxon>
    </lineage>
</organism>
<evidence type="ECO:0000313" key="1">
    <source>
        <dbReference type="EMBL" id="VAW66552.1"/>
    </source>
</evidence>
<reference evidence="1" key="1">
    <citation type="submission" date="2018-06" db="EMBL/GenBank/DDBJ databases">
        <authorList>
            <person name="Zhirakovskaya E."/>
        </authorList>
    </citation>
    <scope>NUCLEOTIDE SEQUENCE</scope>
</reference>
<dbReference type="EMBL" id="UOFJ01000226">
    <property type="protein sequence ID" value="VAW66552.1"/>
    <property type="molecule type" value="Genomic_DNA"/>
</dbReference>
<dbReference type="AlphaFoldDB" id="A0A3B0XTM8"/>
<accession>A0A3B0XTM8</accession>
<sequence>MYSIYTLLNHLEYLIKSSKVKHMNKSKAKTNHQNTLLSEALLDYYDEFADFNENCAFLCDAFSSLVDNHELLDQTSIHGFARNADWIKKRTGELKEKLKQIRALDSVD</sequence>
<proteinExistence type="predicted"/>
<name>A0A3B0XTM8_9ZZZZ</name>
<gene>
    <name evidence="1" type="ORF">MNBD_GAMMA10-3052</name>
</gene>
<protein>
    <submittedName>
        <fullName evidence="1">Uncharacterized protein</fullName>
    </submittedName>
</protein>